<evidence type="ECO:0000313" key="3">
    <source>
        <dbReference type="Proteomes" id="UP001057580"/>
    </source>
</evidence>
<dbReference type="KEGG" id="ssai:N0B31_00520"/>
<organism evidence="2 3">
    <name type="scientific">Salinirubellus salinus</name>
    <dbReference type="NCBI Taxonomy" id="1364945"/>
    <lineage>
        <taxon>Archaea</taxon>
        <taxon>Methanobacteriati</taxon>
        <taxon>Methanobacteriota</taxon>
        <taxon>Stenosarchaea group</taxon>
        <taxon>Halobacteria</taxon>
        <taxon>Halobacteriales</taxon>
        <taxon>Natronomonadaceae</taxon>
        <taxon>Salinirubellus</taxon>
    </lineage>
</organism>
<protein>
    <submittedName>
        <fullName evidence="2">Uncharacterized protein</fullName>
    </submittedName>
</protein>
<dbReference type="Proteomes" id="UP001057580">
    <property type="component" value="Chromosome"/>
</dbReference>
<accession>A0A9E7R3I4</accession>
<dbReference type="AlphaFoldDB" id="A0A9E7R3I4"/>
<dbReference type="EMBL" id="CP104003">
    <property type="protein sequence ID" value="UWM54778.1"/>
    <property type="molecule type" value="Genomic_DNA"/>
</dbReference>
<sequence>MGELSRDRVTETLERLQERYSSFDVQQTSVGVPSEVYERAVDGGVLDASVRVRNEAGEVLVAESEDHEETPRVRYDPASDPAAELERALLAETGVGCRIEDLLDVSIVAVHDEDDEDRDPAYLLEASFEGRYEDGTPGERLAWRDEVEETSLA</sequence>
<proteinExistence type="predicted"/>
<feature type="region of interest" description="Disordered" evidence="1">
    <location>
        <begin position="130"/>
        <end position="153"/>
    </location>
</feature>
<dbReference type="RefSeq" id="WP_260593766.1">
    <property type="nucleotide sequence ID" value="NZ_CP104003.1"/>
</dbReference>
<dbReference type="GeneID" id="74940860"/>
<keyword evidence="3" id="KW-1185">Reference proteome</keyword>
<gene>
    <name evidence="2" type="ORF">N0B31_00520</name>
</gene>
<evidence type="ECO:0000256" key="1">
    <source>
        <dbReference type="SAM" id="MobiDB-lite"/>
    </source>
</evidence>
<evidence type="ECO:0000313" key="2">
    <source>
        <dbReference type="EMBL" id="UWM54778.1"/>
    </source>
</evidence>
<name>A0A9E7R3I4_9EURY</name>
<reference evidence="2" key="1">
    <citation type="submission" date="2022-09" db="EMBL/GenBank/DDBJ databases">
        <title>Diverse halophilic archaea isolated from saline environments.</title>
        <authorList>
            <person name="Cui H.-L."/>
        </authorList>
    </citation>
    <scope>NUCLEOTIDE SEQUENCE</scope>
    <source>
        <strain evidence="2">ZS-35-S2</strain>
    </source>
</reference>